<name>A0A5J4KB07_9CHLR</name>
<comment type="cofactor">
    <cofactor evidence="1 8">
        <name>Fe(2+)</name>
        <dbReference type="ChEBI" id="CHEBI:29033"/>
    </cofactor>
</comment>
<protein>
    <recommendedName>
        <fullName evidence="10">VOC domain-containing protein</fullName>
    </recommendedName>
</protein>
<dbReference type="SUPFAM" id="SSF54593">
    <property type="entry name" value="Glyoxalase/Bleomycin resistance protein/Dihydroxybiphenyl dioxygenase"/>
    <property type="match status" value="1"/>
</dbReference>
<evidence type="ECO:0000256" key="4">
    <source>
        <dbReference type="ARBA" id="ARBA00022797"/>
    </source>
</evidence>
<sequence length="232" mass="25481">MSEVCLAARAGTASDPIRSAGRRGFLPWLPAWAGLASLLVCAFLAVARAFLRVRYYHNEEQKVERYPFCGSLRRGDNSSVLYALGRGEARRGAADTQVFQMKHIVGISEIVLWTADKEKALHFYRDLLGLEVISPPSLPNVFLKVGEGKAGIPQMIVLVPKTEEVKAKPAGYQLHHLALELPEEAFDAQYAALVQAGYQPRGGKHPVLASRTMYVDDPDGNEVEFICRASAS</sequence>
<evidence type="ECO:0000256" key="2">
    <source>
        <dbReference type="ARBA" id="ARBA00008784"/>
    </source>
</evidence>
<evidence type="ECO:0000256" key="1">
    <source>
        <dbReference type="ARBA" id="ARBA00001954"/>
    </source>
</evidence>
<dbReference type="PANTHER" id="PTHR21366:SF14">
    <property type="entry name" value="GLYOXALASE DOMAIN-CONTAINING PROTEIN 5"/>
    <property type="match status" value="1"/>
</dbReference>
<dbReference type="GO" id="GO:0051213">
    <property type="term" value="F:dioxygenase activity"/>
    <property type="evidence" value="ECO:0007669"/>
    <property type="project" value="UniProtKB-KW"/>
</dbReference>
<dbReference type="Proteomes" id="UP000334820">
    <property type="component" value="Unassembled WGS sequence"/>
</dbReference>
<evidence type="ECO:0000313" key="12">
    <source>
        <dbReference type="Proteomes" id="UP000334820"/>
    </source>
</evidence>
<dbReference type="InterPro" id="IPR029068">
    <property type="entry name" value="Glyas_Bleomycin-R_OHBP_Dase"/>
</dbReference>
<comment type="similarity">
    <text evidence="2 8">Belongs to the extradiol ring-cleavage dioxygenase family.</text>
</comment>
<dbReference type="InterPro" id="IPR050383">
    <property type="entry name" value="GlyoxalaseI/FosfomycinResist"/>
</dbReference>
<keyword evidence="4 8" id="KW-0058">Aromatic hydrocarbons catabolism</keyword>
<dbReference type="PROSITE" id="PS00082">
    <property type="entry name" value="EXTRADIOL_DIOXYGENAS"/>
    <property type="match status" value="1"/>
</dbReference>
<keyword evidence="3" id="KW-0479">Metal-binding</keyword>
<comment type="caution">
    <text evidence="11">The sequence shown here is derived from an EMBL/GenBank/DDBJ whole genome shotgun (WGS) entry which is preliminary data.</text>
</comment>
<keyword evidence="9" id="KW-0472">Membrane</keyword>
<gene>
    <name evidence="11" type="ORF">KTAU_34490</name>
</gene>
<dbReference type="EMBL" id="BKZV01000005">
    <property type="protein sequence ID" value="GER84813.1"/>
    <property type="molecule type" value="Genomic_DNA"/>
</dbReference>
<keyword evidence="6 8" id="KW-0560">Oxidoreductase</keyword>
<evidence type="ECO:0000256" key="5">
    <source>
        <dbReference type="ARBA" id="ARBA00022964"/>
    </source>
</evidence>
<evidence type="ECO:0000256" key="9">
    <source>
        <dbReference type="SAM" id="Phobius"/>
    </source>
</evidence>
<keyword evidence="12" id="KW-1185">Reference proteome</keyword>
<reference evidence="11 12" key="1">
    <citation type="journal article" date="2019" name="Int. J. Syst. Evol. Microbiol.">
        <title>Thermogemmatispora aurantia sp. nov. and Thermogemmatispora argillosa sp. nov., within the class Ktedonobacteria, and emended description of the genus Thermogemmatispora.</title>
        <authorList>
            <person name="Zheng Y."/>
            <person name="Wang C.M."/>
            <person name="Sakai Y."/>
            <person name="Abe K."/>
            <person name="Yokota A."/>
            <person name="Yabe S."/>
        </authorList>
    </citation>
    <scope>NUCLEOTIDE SEQUENCE [LARGE SCALE GENOMIC DNA]</scope>
    <source>
        <strain evidence="11 12">A1-2</strain>
    </source>
</reference>
<feature type="transmembrane region" description="Helical" evidence="9">
    <location>
        <begin position="31"/>
        <end position="51"/>
    </location>
</feature>
<dbReference type="AlphaFoldDB" id="A0A5J4KB07"/>
<keyword evidence="9" id="KW-0812">Transmembrane</keyword>
<keyword evidence="7 8" id="KW-0408">Iron</keyword>
<evidence type="ECO:0000256" key="6">
    <source>
        <dbReference type="ARBA" id="ARBA00023002"/>
    </source>
</evidence>
<proteinExistence type="inferred from homology"/>
<dbReference type="GO" id="GO:0008198">
    <property type="term" value="F:ferrous iron binding"/>
    <property type="evidence" value="ECO:0007669"/>
    <property type="project" value="InterPro"/>
</dbReference>
<organism evidence="11 12">
    <name type="scientific">Thermogemmatispora aurantia</name>
    <dbReference type="NCBI Taxonomy" id="2045279"/>
    <lineage>
        <taxon>Bacteria</taxon>
        <taxon>Bacillati</taxon>
        <taxon>Chloroflexota</taxon>
        <taxon>Ktedonobacteria</taxon>
        <taxon>Thermogemmatisporales</taxon>
        <taxon>Thermogemmatisporaceae</taxon>
        <taxon>Thermogemmatispora</taxon>
    </lineage>
</organism>
<evidence type="ECO:0000256" key="8">
    <source>
        <dbReference type="RuleBase" id="RU000683"/>
    </source>
</evidence>
<dbReference type="InterPro" id="IPR004360">
    <property type="entry name" value="Glyas_Fos-R_dOase_dom"/>
</dbReference>
<dbReference type="InterPro" id="IPR000486">
    <property type="entry name" value="Xdiol_ring_cleave_dOase_1/2"/>
</dbReference>
<dbReference type="InterPro" id="IPR037523">
    <property type="entry name" value="VOC_core"/>
</dbReference>
<dbReference type="PANTHER" id="PTHR21366">
    <property type="entry name" value="GLYOXALASE FAMILY PROTEIN"/>
    <property type="match status" value="1"/>
</dbReference>
<feature type="domain" description="VOC" evidence="10">
    <location>
        <begin position="106"/>
        <end position="228"/>
    </location>
</feature>
<keyword evidence="9" id="KW-1133">Transmembrane helix</keyword>
<dbReference type="Pfam" id="PF00903">
    <property type="entry name" value="Glyoxalase"/>
    <property type="match status" value="1"/>
</dbReference>
<dbReference type="CDD" id="cd06587">
    <property type="entry name" value="VOC"/>
    <property type="match status" value="1"/>
</dbReference>
<accession>A0A5J4KB07</accession>
<dbReference type="Gene3D" id="3.10.180.10">
    <property type="entry name" value="2,3-Dihydroxybiphenyl 1,2-Dioxygenase, domain 1"/>
    <property type="match status" value="1"/>
</dbReference>
<evidence type="ECO:0000256" key="7">
    <source>
        <dbReference type="ARBA" id="ARBA00023004"/>
    </source>
</evidence>
<keyword evidence="5 8" id="KW-0223">Dioxygenase</keyword>
<evidence type="ECO:0000313" key="11">
    <source>
        <dbReference type="EMBL" id="GER84813.1"/>
    </source>
</evidence>
<evidence type="ECO:0000259" key="10">
    <source>
        <dbReference type="PROSITE" id="PS51819"/>
    </source>
</evidence>
<evidence type="ECO:0000256" key="3">
    <source>
        <dbReference type="ARBA" id="ARBA00022723"/>
    </source>
</evidence>
<dbReference type="PROSITE" id="PS51819">
    <property type="entry name" value="VOC"/>
    <property type="match status" value="1"/>
</dbReference>